<accession>A0A399JFC2</accession>
<evidence type="ECO:0000256" key="1">
    <source>
        <dbReference type="SAM" id="Coils"/>
    </source>
</evidence>
<organism evidence="4 5">
    <name type="scientific">Galactobacter valiniphilus</name>
    <dbReference type="NCBI Taxonomy" id="2676122"/>
    <lineage>
        <taxon>Bacteria</taxon>
        <taxon>Bacillati</taxon>
        <taxon>Actinomycetota</taxon>
        <taxon>Actinomycetes</taxon>
        <taxon>Micrococcales</taxon>
        <taxon>Micrococcaceae</taxon>
        <taxon>Galactobacter</taxon>
    </lineage>
</organism>
<sequence>MAQRPPRVPHSGRAGQGPTPPNDDAARALGADGADAEPATEALPVIDAAAAAADRRAKAASAPSMEATAAGEPGAAGEPAPSGTARTQRRGLAAARDAARTAAQRGADAVGQGVRKARDAVAEEIEADLNGEHLPGGVRRRRRHDPADRERRLIERTALEGAIRDPGHAPQPRPSAPRATAPVAARALSTRVLALALILIVSGFMLFPAVTTYVRQNAELRSAQALLAQEKQTKENLQAELDRWDDPEFVRQQARERIQRFLPGEKRYVVIGAPEESAAEEDTTLTPGEYRQGLPWGDGLIDSVVRASTP</sequence>
<keyword evidence="3" id="KW-1133">Transmembrane helix</keyword>
<comment type="caution">
    <text evidence="4">The sequence shown here is derived from an EMBL/GenBank/DDBJ whole genome shotgun (WGS) entry which is preliminary data.</text>
</comment>
<feature type="coiled-coil region" evidence="1">
    <location>
        <begin position="213"/>
        <end position="240"/>
    </location>
</feature>
<dbReference type="RefSeq" id="WP_119424024.1">
    <property type="nucleotide sequence ID" value="NZ_QQXK01000007.1"/>
</dbReference>
<protein>
    <recommendedName>
        <fullName evidence="6">Septum formation initiator family protein</fullName>
    </recommendedName>
</protein>
<evidence type="ECO:0000256" key="2">
    <source>
        <dbReference type="SAM" id="MobiDB-lite"/>
    </source>
</evidence>
<dbReference type="EMBL" id="QQXK01000007">
    <property type="protein sequence ID" value="RII42879.1"/>
    <property type="molecule type" value="Genomic_DNA"/>
</dbReference>
<dbReference type="Pfam" id="PF04977">
    <property type="entry name" value="DivIC"/>
    <property type="match status" value="1"/>
</dbReference>
<evidence type="ECO:0000313" key="4">
    <source>
        <dbReference type="EMBL" id="RII42879.1"/>
    </source>
</evidence>
<keyword evidence="5" id="KW-1185">Reference proteome</keyword>
<keyword evidence="3" id="KW-0812">Transmembrane</keyword>
<feature type="region of interest" description="Disordered" evidence="2">
    <location>
        <begin position="1"/>
        <end position="113"/>
    </location>
</feature>
<dbReference type="Proteomes" id="UP000265419">
    <property type="component" value="Unassembled WGS sequence"/>
</dbReference>
<name>A0A399JFC2_9MICC</name>
<proteinExistence type="predicted"/>
<dbReference type="InterPro" id="IPR007060">
    <property type="entry name" value="FtsL/DivIC"/>
</dbReference>
<feature type="compositionally biased region" description="Basic and acidic residues" evidence="2">
    <location>
        <begin position="156"/>
        <end position="167"/>
    </location>
</feature>
<feature type="compositionally biased region" description="Low complexity" evidence="2">
    <location>
        <begin position="59"/>
        <end position="109"/>
    </location>
</feature>
<evidence type="ECO:0008006" key="6">
    <source>
        <dbReference type="Google" id="ProtNLM"/>
    </source>
</evidence>
<keyword evidence="3" id="KW-0472">Membrane</keyword>
<evidence type="ECO:0000256" key="3">
    <source>
        <dbReference type="SAM" id="Phobius"/>
    </source>
</evidence>
<gene>
    <name evidence="4" type="ORF">DWB68_04865</name>
</gene>
<feature type="transmembrane region" description="Helical" evidence="3">
    <location>
        <begin position="192"/>
        <end position="214"/>
    </location>
</feature>
<feature type="region of interest" description="Disordered" evidence="2">
    <location>
        <begin position="132"/>
        <end position="151"/>
    </location>
</feature>
<feature type="region of interest" description="Disordered" evidence="2">
    <location>
        <begin position="156"/>
        <end position="180"/>
    </location>
</feature>
<evidence type="ECO:0000313" key="5">
    <source>
        <dbReference type="Proteomes" id="UP000265419"/>
    </source>
</evidence>
<dbReference type="AlphaFoldDB" id="A0A399JFC2"/>
<reference evidence="4 5" key="1">
    <citation type="submission" date="2018-07" db="EMBL/GenBank/DDBJ databases">
        <title>Arthrobacter sp. nov., isolated from raw cow's milk with high bacterial count.</title>
        <authorList>
            <person name="Hahne J."/>
            <person name="Isele D."/>
            <person name="Lipski A."/>
        </authorList>
    </citation>
    <scope>NUCLEOTIDE SEQUENCE [LARGE SCALE GENOMIC DNA]</scope>
    <source>
        <strain evidence="4 5">JZ R-35</strain>
    </source>
</reference>
<keyword evidence="1" id="KW-0175">Coiled coil</keyword>